<dbReference type="PANTHER" id="PTHR13245:SF14">
    <property type="entry name" value="RRP15-LIKE PROTEIN"/>
    <property type="match status" value="1"/>
</dbReference>
<dbReference type="GO" id="GO:0000460">
    <property type="term" value="P:maturation of 5.8S rRNA"/>
    <property type="evidence" value="ECO:0007669"/>
    <property type="project" value="TreeGrafter"/>
</dbReference>
<feature type="compositionally biased region" description="Basic residues" evidence="2">
    <location>
        <begin position="75"/>
        <end position="86"/>
    </location>
</feature>
<dbReference type="Proteomes" id="UP001148786">
    <property type="component" value="Unassembled WGS sequence"/>
</dbReference>
<evidence type="ECO:0008006" key="5">
    <source>
        <dbReference type="Google" id="ProtNLM"/>
    </source>
</evidence>
<comment type="similarity">
    <text evidence="1">Belongs to the RRP15 family.</text>
</comment>
<feature type="region of interest" description="Disordered" evidence="2">
    <location>
        <begin position="1"/>
        <end position="88"/>
    </location>
</feature>
<evidence type="ECO:0000313" key="3">
    <source>
        <dbReference type="EMBL" id="KAJ3514234.1"/>
    </source>
</evidence>
<proteinExistence type="inferred from homology"/>
<evidence type="ECO:0000313" key="4">
    <source>
        <dbReference type="Proteomes" id="UP001148786"/>
    </source>
</evidence>
<feature type="compositionally biased region" description="Polar residues" evidence="2">
    <location>
        <begin position="1"/>
        <end position="15"/>
    </location>
</feature>
<dbReference type="InterPro" id="IPR012459">
    <property type="entry name" value="Rrp15"/>
</dbReference>
<comment type="caution">
    <text evidence="3">The sequence shown here is derived from an EMBL/GenBank/DDBJ whole genome shotgun (WGS) entry which is preliminary data.</text>
</comment>
<feature type="compositionally biased region" description="Acidic residues" evidence="2">
    <location>
        <begin position="44"/>
        <end position="69"/>
    </location>
</feature>
<dbReference type="OrthoDB" id="20949at2759"/>
<dbReference type="AlphaFoldDB" id="A0A9W8K6P9"/>
<dbReference type="GO" id="GO:0000470">
    <property type="term" value="P:maturation of LSU-rRNA"/>
    <property type="evidence" value="ECO:0007669"/>
    <property type="project" value="TreeGrafter"/>
</dbReference>
<protein>
    <recommendedName>
        <fullName evidence="5">Rrp15p-domain-containing protein</fullName>
    </recommendedName>
</protein>
<organism evidence="3 4">
    <name type="scientific">Agrocybe chaxingu</name>
    <dbReference type="NCBI Taxonomy" id="84603"/>
    <lineage>
        <taxon>Eukaryota</taxon>
        <taxon>Fungi</taxon>
        <taxon>Dikarya</taxon>
        <taxon>Basidiomycota</taxon>
        <taxon>Agaricomycotina</taxon>
        <taxon>Agaricomycetes</taxon>
        <taxon>Agaricomycetidae</taxon>
        <taxon>Agaricales</taxon>
        <taxon>Agaricineae</taxon>
        <taxon>Strophariaceae</taxon>
        <taxon>Agrocybe</taxon>
    </lineage>
</organism>
<dbReference type="EMBL" id="JANKHO010000155">
    <property type="protein sequence ID" value="KAJ3514234.1"/>
    <property type="molecule type" value="Genomic_DNA"/>
</dbReference>
<name>A0A9W8K6P9_9AGAR</name>
<evidence type="ECO:0000256" key="2">
    <source>
        <dbReference type="SAM" id="MobiDB-lite"/>
    </source>
</evidence>
<keyword evidence="4" id="KW-1185">Reference proteome</keyword>
<reference evidence="3" key="1">
    <citation type="submission" date="2022-07" db="EMBL/GenBank/DDBJ databases">
        <title>Genome Sequence of Agrocybe chaxingu.</title>
        <authorList>
            <person name="Buettner E."/>
        </authorList>
    </citation>
    <scope>NUCLEOTIDE SEQUENCE</scope>
    <source>
        <strain evidence="3">MP-N11</strain>
    </source>
</reference>
<dbReference type="PANTHER" id="PTHR13245">
    <property type="entry name" value="RRP15-LIKE PROTEIN"/>
    <property type="match status" value="1"/>
</dbReference>
<feature type="compositionally biased region" description="Basic and acidic residues" evidence="2">
    <location>
        <begin position="216"/>
        <end position="225"/>
    </location>
</feature>
<dbReference type="GO" id="GO:0030687">
    <property type="term" value="C:preribosome, large subunit precursor"/>
    <property type="evidence" value="ECO:0007669"/>
    <property type="project" value="TreeGrafter"/>
</dbReference>
<evidence type="ECO:0000256" key="1">
    <source>
        <dbReference type="ARBA" id="ARBA00007462"/>
    </source>
</evidence>
<sequence>MLSNFAPYHSSTRPSSIMPPHKRQKLSPSEDRNEESNASADESQAADDNADADLDSFSEGPEMDEDDDIENLKPQKSKQTSKRKIRATGGSKFGATLEFLLETETPSTLPLSLKPSIARKRNDEKLELRAKKVLQIEKKEKEDKARVKDVIGGWGGESERALRKVAQRGVVRLFNVIQQSQVQVAAAAEEAKTNRGAGKPSLPAPVVESKGKNKGKSKDNIIGRGKESAVDKDDFFNMIRSGGVVSKA</sequence>
<feature type="region of interest" description="Disordered" evidence="2">
    <location>
        <begin position="192"/>
        <end position="225"/>
    </location>
</feature>
<gene>
    <name evidence="3" type="ORF">NLJ89_g2489</name>
</gene>
<dbReference type="Pfam" id="PF07890">
    <property type="entry name" value="Rrp15p"/>
    <property type="match status" value="1"/>
</dbReference>
<accession>A0A9W8K6P9</accession>